<feature type="transmembrane region" description="Helical" evidence="8">
    <location>
        <begin position="53"/>
        <end position="71"/>
    </location>
</feature>
<keyword evidence="7 8" id="KW-0472">Membrane</keyword>
<organism evidence="10 11">
    <name type="scientific">Oryzomonas japonica</name>
    <dbReference type="NCBI Taxonomy" id="2603858"/>
    <lineage>
        <taxon>Bacteria</taxon>
        <taxon>Pseudomonadati</taxon>
        <taxon>Thermodesulfobacteriota</taxon>
        <taxon>Desulfuromonadia</taxon>
        <taxon>Geobacterales</taxon>
        <taxon>Geobacteraceae</taxon>
        <taxon>Oryzomonas</taxon>
    </lineage>
</organism>
<feature type="transmembrane region" description="Helical" evidence="8">
    <location>
        <begin position="464"/>
        <end position="483"/>
    </location>
</feature>
<comment type="similarity">
    <text evidence="2">Belongs to the AAE transporter (TC 2.A.81) family.</text>
</comment>
<keyword evidence="4" id="KW-1003">Cell membrane</keyword>
<dbReference type="PANTHER" id="PTHR30445:SF3">
    <property type="entry name" value="TRANSPORT PROTEIN YIDE-RELATED"/>
    <property type="match status" value="1"/>
</dbReference>
<dbReference type="GO" id="GO:0006813">
    <property type="term" value="P:potassium ion transport"/>
    <property type="evidence" value="ECO:0007669"/>
    <property type="project" value="InterPro"/>
</dbReference>
<keyword evidence="3" id="KW-0813">Transport</keyword>
<comment type="caution">
    <text evidence="10">The sequence shown here is derived from an EMBL/GenBank/DDBJ whole genome shotgun (WGS) entry which is preliminary data.</text>
</comment>
<accession>A0A7J4ZN91</accession>
<comment type="subcellular location">
    <subcellularLocation>
        <location evidence="1">Cell membrane</location>
        <topology evidence="1">Multi-pass membrane protein</topology>
    </subcellularLocation>
</comment>
<dbReference type="InterPro" id="IPR006037">
    <property type="entry name" value="RCK_C"/>
</dbReference>
<reference evidence="10 11" key="1">
    <citation type="submission" date="2019-09" db="EMBL/GenBank/DDBJ databases">
        <title>Geobacter sp. Red96, a novel strain isolated from paddy soil.</title>
        <authorList>
            <person name="Xu Z."/>
            <person name="Masuda Y."/>
            <person name="Itoh H."/>
            <person name="Senoo K."/>
        </authorList>
    </citation>
    <scope>NUCLEOTIDE SEQUENCE [LARGE SCALE GENOMIC DNA]</scope>
    <source>
        <strain evidence="10 11">Red96</strain>
    </source>
</reference>
<feature type="transmembrane region" description="Helical" evidence="8">
    <location>
        <begin position="83"/>
        <end position="103"/>
    </location>
</feature>
<evidence type="ECO:0000256" key="4">
    <source>
        <dbReference type="ARBA" id="ARBA00022475"/>
    </source>
</evidence>
<dbReference type="PROSITE" id="PS51202">
    <property type="entry name" value="RCK_C"/>
    <property type="match status" value="1"/>
</dbReference>
<sequence length="519" mass="54897">MLTNPLLLVCLAIGCGALLGRISIRKVSLGIAGVLFAGIVWGYIEPAVKPPDVLATFGLALFVYAIGLSSSDFLFEAWAHGGWRFLLIPPVAIGAACCVDVFASRLLNVPSSIASGVFAGALTNTPALAAATTVLGQRGAEATLGYAIAYPLGVLIPILMLSWPFRRETHATGDKLVNAAIMICHVTESGEAVAGLLERYSLSVRFARCVRGDAQFALSGSSVVKNGDIVTVIGLPDDVRVATQLLGVDYDGEVLHDRSQLDYRRIFVSNPAVCGKTLREVGLFGKFEGIVTRIRRGDLDFIPTAETTIMPGDRLRVIAPWKNLSAISEFIGDSYHEVSEFNILTFGLGLAMGIALGTFVIRLPLGIGTFEIGPVAGCLIVAMILGALGRTGPLTWYLPYGASMSLRQIGLVVFLACAGIKAGGLLHTAPLNISAIVLGVCITTATCLVTMAMARIIAGKSWPFIGGILAGIQTQPAVLGFAVDRCGNERVEAGYAEAYPLSMLLKIVFIQIFLLIMKP</sequence>
<dbReference type="PANTHER" id="PTHR30445">
    <property type="entry name" value="K(+)_H(+) ANTIPORTER SUBUNIT KHTT"/>
    <property type="match status" value="1"/>
</dbReference>
<feature type="transmembrane region" description="Helical" evidence="8">
    <location>
        <begin position="147"/>
        <end position="165"/>
    </location>
</feature>
<keyword evidence="11" id="KW-1185">Reference proteome</keyword>
<dbReference type="EMBL" id="VZQZ01000011">
    <property type="protein sequence ID" value="KAB0663781.1"/>
    <property type="molecule type" value="Genomic_DNA"/>
</dbReference>
<dbReference type="InterPro" id="IPR050144">
    <property type="entry name" value="AAE_transporter"/>
</dbReference>
<evidence type="ECO:0000313" key="11">
    <source>
        <dbReference type="Proteomes" id="UP000420562"/>
    </source>
</evidence>
<dbReference type="GO" id="GO:0008324">
    <property type="term" value="F:monoatomic cation transmembrane transporter activity"/>
    <property type="evidence" value="ECO:0007669"/>
    <property type="project" value="InterPro"/>
</dbReference>
<dbReference type="SUPFAM" id="SSF116726">
    <property type="entry name" value="TrkA C-terminal domain-like"/>
    <property type="match status" value="1"/>
</dbReference>
<keyword evidence="5 8" id="KW-0812">Transmembrane</keyword>
<evidence type="ECO:0000256" key="7">
    <source>
        <dbReference type="ARBA" id="ARBA00023136"/>
    </source>
</evidence>
<dbReference type="InterPro" id="IPR006512">
    <property type="entry name" value="YidE_YbjL"/>
</dbReference>
<feature type="transmembrane region" description="Helical" evidence="8">
    <location>
        <begin position="409"/>
        <end position="427"/>
    </location>
</feature>
<evidence type="ECO:0000259" key="9">
    <source>
        <dbReference type="PROSITE" id="PS51202"/>
    </source>
</evidence>
<evidence type="ECO:0000256" key="5">
    <source>
        <dbReference type="ARBA" id="ARBA00022692"/>
    </source>
</evidence>
<feature type="domain" description="RCK C-terminal" evidence="9">
    <location>
        <begin position="249"/>
        <end position="333"/>
    </location>
</feature>
<evidence type="ECO:0000256" key="2">
    <source>
        <dbReference type="ARBA" id="ARBA00009854"/>
    </source>
</evidence>
<evidence type="ECO:0000256" key="1">
    <source>
        <dbReference type="ARBA" id="ARBA00004651"/>
    </source>
</evidence>
<dbReference type="NCBIfam" id="TIGR01625">
    <property type="entry name" value="YidE_YbjL_dupl"/>
    <property type="match status" value="2"/>
</dbReference>
<dbReference type="InterPro" id="IPR036721">
    <property type="entry name" value="RCK_C_sf"/>
</dbReference>
<feature type="transmembrane region" description="Helical" evidence="8">
    <location>
        <begin position="367"/>
        <end position="388"/>
    </location>
</feature>
<feature type="transmembrane region" description="Helical" evidence="8">
    <location>
        <begin position="27"/>
        <end position="44"/>
    </location>
</feature>
<evidence type="ECO:0000256" key="6">
    <source>
        <dbReference type="ARBA" id="ARBA00022989"/>
    </source>
</evidence>
<dbReference type="AlphaFoldDB" id="A0A7J4ZN91"/>
<evidence type="ECO:0000313" key="10">
    <source>
        <dbReference type="EMBL" id="KAB0663781.1"/>
    </source>
</evidence>
<evidence type="ECO:0000256" key="3">
    <source>
        <dbReference type="ARBA" id="ARBA00022448"/>
    </source>
</evidence>
<feature type="transmembrane region" description="Helical" evidence="8">
    <location>
        <begin position="115"/>
        <end position="135"/>
    </location>
</feature>
<gene>
    <name evidence="10" type="ORF">F6V25_15220</name>
</gene>
<dbReference type="Pfam" id="PF06826">
    <property type="entry name" value="Asp-Al_Ex"/>
    <property type="match status" value="2"/>
</dbReference>
<dbReference type="Gene3D" id="3.30.70.1450">
    <property type="entry name" value="Regulator of K+ conductance, C-terminal domain"/>
    <property type="match status" value="1"/>
</dbReference>
<feature type="transmembrane region" description="Helical" evidence="8">
    <location>
        <begin position="498"/>
        <end position="517"/>
    </location>
</feature>
<dbReference type="Pfam" id="PF02080">
    <property type="entry name" value="TrkA_C"/>
    <property type="match status" value="1"/>
</dbReference>
<name>A0A7J4ZN91_9BACT</name>
<keyword evidence="6 8" id="KW-1133">Transmembrane helix</keyword>
<dbReference type="Proteomes" id="UP000420562">
    <property type="component" value="Unassembled WGS sequence"/>
</dbReference>
<feature type="transmembrane region" description="Helical" evidence="8">
    <location>
        <begin position="433"/>
        <end position="452"/>
    </location>
</feature>
<dbReference type="GO" id="GO:0005886">
    <property type="term" value="C:plasma membrane"/>
    <property type="evidence" value="ECO:0007669"/>
    <property type="project" value="UniProtKB-SubCell"/>
</dbReference>
<evidence type="ECO:0000256" key="8">
    <source>
        <dbReference type="SAM" id="Phobius"/>
    </source>
</evidence>
<feature type="transmembrane region" description="Helical" evidence="8">
    <location>
        <begin position="341"/>
        <end position="361"/>
    </location>
</feature>
<dbReference type="RefSeq" id="WP_151129476.1">
    <property type="nucleotide sequence ID" value="NZ_VZQZ01000011.1"/>
</dbReference>
<proteinExistence type="inferred from homology"/>
<protein>
    <recommendedName>
        <fullName evidence="9">RCK C-terminal domain-containing protein</fullName>
    </recommendedName>
</protein>